<dbReference type="InterPro" id="IPR038729">
    <property type="entry name" value="Rad50/SbcC_AAA"/>
</dbReference>
<keyword evidence="7" id="KW-0067">ATP-binding</keyword>
<keyword evidence="9" id="KW-0233">DNA recombination</keyword>
<dbReference type="PANTHER" id="PTHR19306:SF6">
    <property type="entry name" value="STRUCTURAL MAINTENANCE OF CHROMOSOMES PROTEIN 6"/>
    <property type="match status" value="1"/>
</dbReference>
<evidence type="ECO:0000256" key="7">
    <source>
        <dbReference type="ARBA" id="ARBA00022840"/>
    </source>
</evidence>
<protein>
    <recommendedName>
        <fullName evidence="17">RecF/RecN/SMC N-terminal domain-containing protein</fullName>
    </recommendedName>
</protein>
<dbReference type="SUPFAM" id="SSF52540">
    <property type="entry name" value="P-loop containing nucleoside triphosphate hydrolases"/>
    <property type="match status" value="1"/>
</dbReference>
<keyword evidence="10" id="KW-0234">DNA repair</keyword>
<feature type="coiled-coil region" evidence="12">
    <location>
        <begin position="605"/>
        <end position="660"/>
    </location>
</feature>
<proteinExistence type="inferred from homology"/>
<evidence type="ECO:0008006" key="17">
    <source>
        <dbReference type="Google" id="ProtNLM"/>
    </source>
</evidence>
<evidence type="ECO:0000313" key="15">
    <source>
        <dbReference type="EMBL" id="KAI9263239.1"/>
    </source>
</evidence>
<dbReference type="InterPro" id="IPR036277">
    <property type="entry name" value="SMC_hinge_sf"/>
</dbReference>
<evidence type="ECO:0000259" key="13">
    <source>
        <dbReference type="Pfam" id="PF02463"/>
    </source>
</evidence>
<dbReference type="Gene3D" id="3.40.50.300">
    <property type="entry name" value="P-loop containing nucleotide triphosphate hydrolases"/>
    <property type="match status" value="2"/>
</dbReference>
<accession>A0AAD5K0K3</accession>
<reference evidence="15" key="2">
    <citation type="submission" date="2023-02" db="EMBL/GenBank/DDBJ databases">
        <authorList>
            <consortium name="DOE Joint Genome Institute"/>
            <person name="Mondo S.J."/>
            <person name="Chang Y."/>
            <person name="Wang Y."/>
            <person name="Ahrendt S."/>
            <person name="Andreopoulos W."/>
            <person name="Barry K."/>
            <person name="Beard J."/>
            <person name="Benny G.L."/>
            <person name="Blankenship S."/>
            <person name="Bonito G."/>
            <person name="Cuomo C."/>
            <person name="Desiro A."/>
            <person name="Gervers K.A."/>
            <person name="Hundley H."/>
            <person name="Kuo A."/>
            <person name="LaButti K."/>
            <person name="Lang B.F."/>
            <person name="Lipzen A."/>
            <person name="O'Donnell K."/>
            <person name="Pangilinan J."/>
            <person name="Reynolds N."/>
            <person name="Sandor L."/>
            <person name="Smith M.W."/>
            <person name="Tsang A."/>
            <person name="Grigoriev I.V."/>
            <person name="Stajich J.E."/>
            <person name="Spatafora J.W."/>
        </authorList>
    </citation>
    <scope>NUCLEOTIDE SEQUENCE</scope>
    <source>
        <strain evidence="15">RSA 2281</strain>
    </source>
</reference>
<name>A0AAD5K0K3_9FUNG</name>
<dbReference type="Proteomes" id="UP001209540">
    <property type="component" value="Unassembled WGS sequence"/>
</dbReference>
<keyword evidence="11" id="KW-0539">Nucleus</keyword>
<evidence type="ECO:0000256" key="6">
    <source>
        <dbReference type="ARBA" id="ARBA00022763"/>
    </source>
</evidence>
<evidence type="ECO:0000256" key="8">
    <source>
        <dbReference type="ARBA" id="ARBA00023054"/>
    </source>
</evidence>
<dbReference type="EMBL" id="JAIXMP010000013">
    <property type="protein sequence ID" value="KAI9263239.1"/>
    <property type="molecule type" value="Genomic_DNA"/>
</dbReference>
<evidence type="ECO:0000256" key="5">
    <source>
        <dbReference type="ARBA" id="ARBA00022741"/>
    </source>
</evidence>
<dbReference type="GO" id="GO:0003697">
    <property type="term" value="F:single-stranded DNA binding"/>
    <property type="evidence" value="ECO:0007669"/>
    <property type="project" value="TreeGrafter"/>
</dbReference>
<evidence type="ECO:0000313" key="16">
    <source>
        <dbReference type="Proteomes" id="UP001209540"/>
    </source>
</evidence>
<dbReference type="Gene3D" id="1.10.287.1490">
    <property type="match status" value="1"/>
</dbReference>
<feature type="non-terminal residue" evidence="15">
    <location>
        <position position="1"/>
    </location>
</feature>
<keyword evidence="16" id="KW-1185">Reference proteome</keyword>
<dbReference type="SUPFAM" id="SSF75553">
    <property type="entry name" value="Smc hinge domain"/>
    <property type="match status" value="1"/>
</dbReference>
<dbReference type="GO" id="GO:0016887">
    <property type="term" value="F:ATP hydrolysis activity"/>
    <property type="evidence" value="ECO:0007669"/>
    <property type="project" value="InterPro"/>
</dbReference>
<dbReference type="GO" id="GO:0003684">
    <property type="term" value="F:damaged DNA binding"/>
    <property type="evidence" value="ECO:0007669"/>
    <property type="project" value="TreeGrafter"/>
</dbReference>
<dbReference type="Pfam" id="PF02463">
    <property type="entry name" value="SMC_N"/>
    <property type="match status" value="1"/>
</dbReference>
<comment type="subcellular location">
    <subcellularLocation>
        <location evidence="2">Chromosome</location>
    </subcellularLocation>
    <subcellularLocation>
        <location evidence="1">Nucleus</location>
    </subcellularLocation>
</comment>
<feature type="coiled-coil region" evidence="12">
    <location>
        <begin position="317"/>
        <end position="429"/>
    </location>
</feature>
<dbReference type="GO" id="GO:0035861">
    <property type="term" value="C:site of double-strand break"/>
    <property type="evidence" value="ECO:0007669"/>
    <property type="project" value="TreeGrafter"/>
</dbReference>
<dbReference type="GO" id="GO:0051276">
    <property type="term" value="P:chromosome organization"/>
    <property type="evidence" value="ECO:0007669"/>
    <property type="project" value="InterPro"/>
</dbReference>
<reference evidence="15" key="1">
    <citation type="journal article" date="2022" name="IScience">
        <title>Evolution of zygomycete secretomes and the origins of terrestrial fungal ecologies.</title>
        <authorList>
            <person name="Chang Y."/>
            <person name="Wang Y."/>
            <person name="Mondo S."/>
            <person name="Ahrendt S."/>
            <person name="Andreopoulos W."/>
            <person name="Barry K."/>
            <person name="Beard J."/>
            <person name="Benny G.L."/>
            <person name="Blankenship S."/>
            <person name="Bonito G."/>
            <person name="Cuomo C."/>
            <person name="Desiro A."/>
            <person name="Gervers K.A."/>
            <person name="Hundley H."/>
            <person name="Kuo A."/>
            <person name="LaButti K."/>
            <person name="Lang B.F."/>
            <person name="Lipzen A."/>
            <person name="O'Donnell K."/>
            <person name="Pangilinan J."/>
            <person name="Reynolds N."/>
            <person name="Sandor L."/>
            <person name="Smith M.E."/>
            <person name="Tsang A."/>
            <person name="Grigoriev I.V."/>
            <person name="Stajich J.E."/>
            <person name="Spatafora J.W."/>
        </authorList>
    </citation>
    <scope>NUCLEOTIDE SEQUENCE</scope>
    <source>
        <strain evidence="15">RSA 2281</strain>
    </source>
</reference>
<dbReference type="AlphaFoldDB" id="A0AAD5K0K3"/>
<dbReference type="SUPFAM" id="SSF57997">
    <property type="entry name" value="Tropomyosin"/>
    <property type="match status" value="1"/>
</dbReference>
<keyword evidence="4" id="KW-0158">Chromosome</keyword>
<dbReference type="InterPro" id="IPR003395">
    <property type="entry name" value="RecF/RecN/SMC_N"/>
</dbReference>
<dbReference type="PANTHER" id="PTHR19306">
    <property type="entry name" value="STRUCTURAL MAINTENANCE OF CHROMOSOMES 5,6 SMC5, SMC6"/>
    <property type="match status" value="1"/>
</dbReference>
<organism evidence="15 16">
    <name type="scientific">Phascolomyces articulosus</name>
    <dbReference type="NCBI Taxonomy" id="60185"/>
    <lineage>
        <taxon>Eukaryota</taxon>
        <taxon>Fungi</taxon>
        <taxon>Fungi incertae sedis</taxon>
        <taxon>Mucoromycota</taxon>
        <taxon>Mucoromycotina</taxon>
        <taxon>Mucoromycetes</taxon>
        <taxon>Mucorales</taxon>
        <taxon>Lichtheimiaceae</taxon>
        <taxon>Phascolomyces</taxon>
    </lineage>
</organism>
<sequence>SESGIIGRVEMVNFMCHTYLRIDLGPKINFIIGHNGSGKSAIMTALTVALGAKASSTNRGKNLGALIREGSNAALITVHIINKGPDAFRHDIYGDTIIIDRKILKDGTGSYKIKNKSGMVISNKREELIAICDHLSIQVDNPLIILSQDNAREFLNSSSPKDKYKLFMRGTQLAHLAEDYNEIGEKLTTTDAIIERKRRGIPDLQKRADDMKTRYEEALKRDRLEEEVEVLSNELAWVQVILKEKEAAVSQKNRDAAEHHVLMAKEKLTAAKVKIEEAQNQSDEYHASVSLNVEGKQRENQLKVAANVKRQGIQSDISEINQLVKSTKLRVSQLEKTIATETAKQEASSQAKNDERLAKLEVLKQQRSDKEEELRQCKREMGEVEVQLAEYTNHRNSFGKEFARKDQEKKDVQRKIEELRHQKENKLRAFGRFMPEVLRDIDAEHRWSRKPVGPFGRFITLKHPEFTETMEIVLGKVLNSFVVETYEDRRRLTSILVRRGMPDTIVLVSKYDMFEYSDGEPDPKYLTMLRALEFQDEWVKRQLIVARDIEQCILTQERTEAHQIMNGGGPKNVKKCYTAKAQKITGHQGKKVESLNRYNGPPRFKQDLEPEIREAEAKIQEIGAEISELKRERQKVEDKINHARHRMKSLRAKQDTLEKEVRSISFQIRQIEESMQEEEPVDIQIYRDEKDVCYVGQFTELRKQDNAVRLEIQEIMVRLQKYEAEEELHEQKMREFQRNISGIENMRIKAIQKADQAQASLDHSLTRLNEMQNKADFDERTVEVIKKEINHNMYEWTKQVMAEWPNRVETRHTPDQIQRKIRHLEMRIEERNKAIGASLEEIEDEAKEALQALTMAKQTVKVLDTYRKDLRETLTVRLQRWNAFRMYISLNVQGHFTYFMHQRGYNGYLKFHHEKERLDIRVSTGDQLKRGTRHKDSKTLSGGEKSFSQISLLLSLWEGISSPVYCLDEFDVYMDAVNRKKSMQMMMSAAMDNESQYIFITPQDASNMVPGPFIKVHRLSDPEREQPN</sequence>
<feature type="coiled-coil region" evidence="12">
    <location>
        <begin position="712"/>
        <end position="788"/>
    </location>
</feature>
<feature type="coiled-coil region" evidence="12">
    <location>
        <begin position="261"/>
        <end position="288"/>
    </location>
</feature>
<feature type="domain" description="RecF/RecN/SMC N-terminal" evidence="13">
    <location>
        <begin position="326"/>
        <end position="1003"/>
    </location>
</feature>
<keyword evidence="5" id="KW-0547">Nucleotide-binding</keyword>
<dbReference type="GO" id="GO:0005524">
    <property type="term" value="F:ATP binding"/>
    <property type="evidence" value="ECO:0007669"/>
    <property type="project" value="UniProtKB-KW"/>
</dbReference>
<dbReference type="GO" id="GO:0000724">
    <property type="term" value="P:double-strand break repair via homologous recombination"/>
    <property type="evidence" value="ECO:0007669"/>
    <property type="project" value="TreeGrafter"/>
</dbReference>
<keyword evidence="8 12" id="KW-0175">Coiled coil</keyword>
<evidence type="ECO:0000256" key="2">
    <source>
        <dbReference type="ARBA" id="ARBA00004286"/>
    </source>
</evidence>
<evidence type="ECO:0000256" key="10">
    <source>
        <dbReference type="ARBA" id="ARBA00023204"/>
    </source>
</evidence>
<evidence type="ECO:0000256" key="12">
    <source>
        <dbReference type="SAM" id="Coils"/>
    </source>
</evidence>
<gene>
    <name evidence="15" type="ORF">BDA99DRAFT_438256</name>
</gene>
<feature type="coiled-coil region" evidence="12">
    <location>
        <begin position="832"/>
        <end position="859"/>
    </location>
</feature>
<dbReference type="GO" id="GO:0030915">
    <property type="term" value="C:Smc5-Smc6 complex"/>
    <property type="evidence" value="ECO:0007669"/>
    <property type="project" value="TreeGrafter"/>
</dbReference>
<dbReference type="Pfam" id="PF13476">
    <property type="entry name" value="AAA_23"/>
    <property type="match status" value="1"/>
</dbReference>
<evidence type="ECO:0000256" key="11">
    <source>
        <dbReference type="ARBA" id="ARBA00023242"/>
    </source>
</evidence>
<evidence type="ECO:0000256" key="3">
    <source>
        <dbReference type="ARBA" id="ARBA00006793"/>
    </source>
</evidence>
<dbReference type="GO" id="GO:0005634">
    <property type="term" value="C:nucleus"/>
    <property type="evidence" value="ECO:0007669"/>
    <property type="project" value="UniProtKB-SubCell"/>
</dbReference>
<dbReference type="InterPro" id="IPR027417">
    <property type="entry name" value="P-loop_NTPase"/>
</dbReference>
<evidence type="ECO:0000256" key="9">
    <source>
        <dbReference type="ARBA" id="ARBA00023172"/>
    </source>
</evidence>
<comment type="caution">
    <text evidence="15">The sequence shown here is derived from an EMBL/GenBank/DDBJ whole genome shotgun (WGS) entry which is preliminary data.</text>
</comment>
<keyword evidence="6" id="KW-0227">DNA damage</keyword>
<evidence type="ECO:0000256" key="1">
    <source>
        <dbReference type="ARBA" id="ARBA00004123"/>
    </source>
</evidence>
<evidence type="ECO:0000259" key="14">
    <source>
        <dbReference type="Pfam" id="PF13476"/>
    </source>
</evidence>
<feature type="domain" description="Rad50/SbcC-type AAA" evidence="14">
    <location>
        <begin position="8"/>
        <end position="239"/>
    </location>
</feature>
<comment type="similarity">
    <text evidence="3">Belongs to the SMC family. SMC6 subfamily.</text>
</comment>
<evidence type="ECO:0000256" key="4">
    <source>
        <dbReference type="ARBA" id="ARBA00022454"/>
    </source>
</evidence>